<sequence>MTDTPAPAPDSPSSPFQIADFRRFWVARLFSVLATSGMVVVLGYQLYDVARGQYGMGIKEAAFQLGLMGLVQFLPQFVLTPVAGVVADRFDRRVIAGLTMVLDALIALVLTIATASGTLSLPLLFAMAAAHGTSRVFIGPALSSIAPNIVPAKLMPRAVAINSMAWQIGSMGGPALAGVLFAFSPALPYGVSVALLALAAFGAFGIRRLPPPAENRRTHPFRQVADGFRFVAHDRFLLGCITLDLFAVLLGGATALLPVYARDILTFDGHSVGSYGLGVMRAMPGLGAALVAAFLARRPVEREVGAKMLLAVAAFGVATIGFGLSRNLFLSLAMLVLIGAADMVSVYIRTTLVQLHTPDTVRGRVSAISGLAISCSNELGDMQSGVAAALLGATGAVVFGGVGAIVVTLAWAIGFPELRRARTFAAKYQS</sequence>
<keyword evidence="4 7" id="KW-0812">Transmembrane</keyword>
<dbReference type="CDD" id="cd06173">
    <property type="entry name" value="MFS_MefA_like"/>
    <property type="match status" value="1"/>
</dbReference>
<dbReference type="PANTHER" id="PTHR23513:SF9">
    <property type="entry name" value="ENTEROBACTIN EXPORTER ENTS"/>
    <property type="match status" value="1"/>
</dbReference>
<organism evidence="9 10">
    <name type="scientific">Novosphingobium capsulatum</name>
    <dbReference type="NCBI Taxonomy" id="13688"/>
    <lineage>
        <taxon>Bacteria</taxon>
        <taxon>Pseudomonadati</taxon>
        <taxon>Pseudomonadota</taxon>
        <taxon>Alphaproteobacteria</taxon>
        <taxon>Sphingomonadales</taxon>
        <taxon>Sphingomonadaceae</taxon>
        <taxon>Novosphingobium</taxon>
    </lineage>
</organism>
<keyword evidence="3" id="KW-1003">Cell membrane</keyword>
<feature type="transmembrane region" description="Helical" evidence="7">
    <location>
        <begin position="25"/>
        <end position="47"/>
    </location>
</feature>
<feature type="transmembrane region" description="Helical" evidence="7">
    <location>
        <begin position="272"/>
        <end position="296"/>
    </location>
</feature>
<dbReference type="PROSITE" id="PS50850">
    <property type="entry name" value="MFS"/>
    <property type="match status" value="1"/>
</dbReference>
<evidence type="ECO:0000256" key="3">
    <source>
        <dbReference type="ARBA" id="ARBA00022475"/>
    </source>
</evidence>
<feature type="transmembrane region" description="Helical" evidence="7">
    <location>
        <begin position="67"/>
        <end position="87"/>
    </location>
</feature>
<evidence type="ECO:0000256" key="7">
    <source>
        <dbReference type="SAM" id="Phobius"/>
    </source>
</evidence>
<dbReference type="InterPro" id="IPR036259">
    <property type="entry name" value="MFS_trans_sf"/>
</dbReference>
<dbReference type="RefSeq" id="WP_028657730.1">
    <property type="nucleotide sequence ID" value="NZ_CP140000.1"/>
</dbReference>
<protein>
    <submittedName>
        <fullName evidence="9">MFS family permease</fullName>
    </submittedName>
</protein>
<dbReference type="InterPro" id="IPR010290">
    <property type="entry name" value="TM_effector"/>
</dbReference>
<name>A0ABU1MGQ9_9SPHN</name>
<feature type="transmembrane region" description="Helical" evidence="7">
    <location>
        <begin position="236"/>
        <end position="260"/>
    </location>
</feature>
<dbReference type="SUPFAM" id="SSF103473">
    <property type="entry name" value="MFS general substrate transporter"/>
    <property type="match status" value="1"/>
</dbReference>
<comment type="caution">
    <text evidence="9">The sequence shown here is derived from an EMBL/GenBank/DDBJ whole genome shotgun (WGS) entry which is preliminary data.</text>
</comment>
<evidence type="ECO:0000256" key="4">
    <source>
        <dbReference type="ARBA" id="ARBA00022692"/>
    </source>
</evidence>
<evidence type="ECO:0000256" key="6">
    <source>
        <dbReference type="ARBA" id="ARBA00023136"/>
    </source>
</evidence>
<dbReference type="InterPro" id="IPR020846">
    <property type="entry name" value="MFS_dom"/>
</dbReference>
<dbReference type="Gene3D" id="1.20.1250.20">
    <property type="entry name" value="MFS general substrate transporter like domains"/>
    <property type="match status" value="1"/>
</dbReference>
<dbReference type="PANTHER" id="PTHR23513">
    <property type="entry name" value="INTEGRAL MEMBRANE EFFLUX PROTEIN-RELATED"/>
    <property type="match status" value="1"/>
</dbReference>
<evidence type="ECO:0000313" key="9">
    <source>
        <dbReference type="EMBL" id="MDR6509516.1"/>
    </source>
</evidence>
<evidence type="ECO:0000256" key="5">
    <source>
        <dbReference type="ARBA" id="ARBA00022989"/>
    </source>
</evidence>
<feature type="transmembrane region" description="Helical" evidence="7">
    <location>
        <begin position="386"/>
        <end position="413"/>
    </location>
</feature>
<dbReference type="Pfam" id="PF05977">
    <property type="entry name" value="MFS_3"/>
    <property type="match status" value="1"/>
</dbReference>
<reference evidence="9 10" key="1">
    <citation type="submission" date="2023-07" db="EMBL/GenBank/DDBJ databases">
        <title>Sorghum-associated microbial communities from plants grown in Nebraska, USA.</title>
        <authorList>
            <person name="Schachtman D."/>
        </authorList>
    </citation>
    <scope>NUCLEOTIDE SEQUENCE [LARGE SCALE GENOMIC DNA]</scope>
    <source>
        <strain evidence="9 10">DS1027</strain>
    </source>
</reference>
<dbReference type="Proteomes" id="UP001184150">
    <property type="component" value="Unassembled WGS sequence"/>
</dbReference>
<gene>
    <name evidence="9" type="ORF">J2792_000356</name>
</gene>
<keyword evidence="10" id="KW-1185">Reference proteome</keyword>
<keyword evidence="5 7" id="KW-1133">Transmembrane helix</keyword>
<accession>A0ABU1MGQ9</accession>
<evidence type="ECO:0000259" key="8">
    <source>
        <dbReference type="PROSITE" id="PS50850"/>
    </source>
</evidence>
<keyword evidence="2" id="KW-0813">Transport</keyword>
<dbReference type="EMBL" id="JAVDRD010000001">
    <property type="protein sequence ID" value="MDR6509516.1"/>
    <property type="molecule type" value="Genomic_DNA"/>
</dbReference>
<evidence type="ECO:0000313" key="10">
    <source>
        <dbReference type="Proteomes" id="UP001184150"/>
    </source>
</evidence>
<keyword evidence="6 7" id="KW-0472">Membrane</keyword>
<feature type="domain" description="Major facilitator superfamily (MFS) profile" evidence="8">
    <location>
        <begin position="29"/>
        <end position="419"/>
    </location>
</feature>
<comment type="subcellular location">
    <subcellularLocation>
        <location evidence="1">Cell membrane</location>
        <topology evidence="1">Multi-pass membrane protein</topology>
    </subcellularLocation>
</comment>
<proteinExistence type="predicted"/>
<feature type="transmembrane region" description="Helical" evidence="7">
    <location>
        <begin position="308"/>
        <end position="324"/>
    </location>
</feature>
<evidence type="ECO:0000256" key="1">
    <source>
        <dbReference type="ARBA" id="ARBA00004651"/>
    </source>
</evidence>
<evidence type="ECO:0000256" key="2">
    <source>
        <dbReference type="ARBA" id="ARBA00022448"/>
    </source>
</evidence>